<name>A0A1M6V122_9BACT</name>
<evidence type="ECO:0000313" key="2">
    <source>
        <dbReference type="Proteomes" id="UP000184275"/>
    </source>
</evidence>
<organism evidence="1 2">
    <name type="scientific">Fibrobacter intestinalis</name>
    <dbReference type="NCBI Taxonomy" id="28122"/>
    <lineage>
        <taxon>Bacteria</taxon>
        <taxon>Pseudomonadati</taxon>
        <taxon>Fibrobacterota</taxon>
        <taxon>Fibrobacteria</taxon>
        <taxon>Fibrobacterales</taxon>
        <taxon>Fibrobacteraceae</taxon>
        <taxon>Fibrobacter</taxon>
    </lineage>
</organism>
<dbReference type="EMBL" id="FRAW01000016">
    <property type="protein sequence ID" value="SHK75091.1"/>
    <property type="molecule type" value="Genomic_DNA"/>
</dbReference>
<keyword evidence="2" id="KW-1185">Reference proteome</keyword>
<dbReference type="AlphaFoldDB" id="A0A1M6V122"/>
<protein>
    <submittedName>
        <fullName evidence="1">Uncharacterized protein</fullName>
    </submittedName>
</protein>
<dbReference type="Proteomes" id="UP000184275">
    <property type="component" value="Unassembled WGS sequence"/>
</dbReference>
<evidence type="ECO:0000313" key="1">
    <source>
        <dbReference type="EMBL" id="SHK75091.1"/>
    </source>
</evidence>
<proteinExistence type="predicted"/>
<gene>
    <name evidence="1" type="ORF">SAMN05720469_11632</name>
</gene>
<reference evidence="2" key="1">
    <citation type="submission" date="2016-11" db="EMBL/GenBank/DDBJ databases">
        <authorList>
            <person name="Varghese N."/>
            <person name="Submissions S."/>
        </authorList>
    </citation>
    <scope>NUCLEOTIDE SEQUENCE [LARGE SCALE GENOMIC DNA]</scope>
    <source>
        <strain evidence="2">UWOS</strain>
    </source>
</reference>
<accession>A0A1M6V122</accession>
<sequence>MNNLPEPKLRDGNKLHKNEVFCEGEFGDDVVKKIGARIVYLIYTGRNDLSGDDWADIFAASVGGQSFNSPIGIADVALNKCAWSMKTVKNSSPFSATAVRLISGRCSPDYSYGIENPHDDVQKTGNAVLAIYNSRVQISYVDYNPVRTCVLVRNPLLSEFVLFEHRLESYAIADYRWTENAKGNFEGIRKADDQHCFTWQPHGSQFTIVERVPDTAVKFRLRIPERLPLEVALQNMNFDDSWVSIIK</sequence>